<reference evidence="3" key="1">
    <citation type="submission" date="2021-04" db="EMBL/GenBank/DDBJ databases">
        <authorList>
            <person name="Chebbi M.A.C M."/>
        </authorList>
    </citation>
    <scope>NUCLEOTIDE SEQUENCE</scope>
</reference>
<dbReference type="Pfam" id="PF10545">
    <property type="entry name" value="MADF_DNA_bdg"/>
    <property type="match status" value="1"/>
</dbReference>
<dbReference type="PROSITE" id="PS51029">
    <property type="entry name" value="MADF"/>
    <property type="match status" value="1"/>
</dbReference>
<dbReference type="EMBL" id="CAJNRD030001124">
    <property type="protein sequence ID" value="CAG5108889.1"/>
    <property type="molecule type" value="Genomic_DNA"/>
</dbReference>
<keyword evidence="1" id="KW-1133">Transmembrane helix</keyword>
<dbReference type="GO" id="GO:0006357">
    <property type="term" value="P:regulation of transcription by RNA polymerase II"/>
    <property type="evidence" value="ECO:0007669"/>
    <property type="project" value="TreeGrafter"/>
</dbReference>
<sequence>MSGPDVKIKLINCVRKYPGLYKPSYEMYRNRNYAITAWEKIMKECNIESITKAKDMWASLRKSYTGHLKAPGEKKAPKYFEEMNFLRQYIPETAADGFDDDEPVKLKAVPKPKPQKAQTVVKAGALKKKQPAEPKEDAKIPDDLKLFFDSMYAATKKLPYSIQRHVRNQVFEIRSILPKLCQFKNYFNIHIGFSLTDFIIRLFILINLIVNY</sequence>
<keyword evidence="1" id="KW-0472">Membrane</keyword>
<gene>
    <name evidence="3" type="ORF">HICCMSTLAB_LOCUS13525</name>
</gene>
<dbReference type="GO" id="GO:0005634">
    <property type="term" value="C:nucleus"/>
    <property type="evidence" value="ECO:0007669"/>
    <property type="project" value="TreeGrafter"/>
</dbReference>
<name>A0A8J2N0D0_COTCN</name>
<comment type="caution">
    <text evidence="3">The sequence shown here is derived from an EMBL/GenBank/DDBJ whole genome shotgun (WGS) entry which is preliminary data.</text>
</comment>
<protein>
    <recommendedName>
        <fullName evidence="2">MADF domain-containing protein</fullName>
    </recommendedName>
</protein>
<keyword evidence="4" id="KW-1185">Reference proteome</keyword>
<dbReference type="InterPro" id="IPR039353">
    <property type="entry name" value="TF_Adf1"/>
</dbReference>
<feature type="transmembrane region" description="Helical" evidence="1">
    <location>
        <begin position="187"/>
        <end position="210"/>
    </location>
</feature>
<evidence type="ECO:0000313" key="3">
    <source>
        <dbReference type="EMBL" id="CAG5108889.1"/>
    </source>
</evidence>
<dbReference type="SMART" id="SM00595">
    <property type="entry name" value="MADF"/>
    <property type="match status" value="1"/>
</dbReference>
<organism evidence="3 4">
    <name type="scientific">Cotesia congregata</name>
    <name type="common">Parasitoid wasp</name>
    <name type="synonym">Apanteles congregatus</name>
    <dbReference type="NCBI Taxonomy" id="51543"/>
    <lineage>
        <taxon>Eukaryota</taxon>
        <taxon>Metazoa</taxon>
        <taxon>Ecdysozoa</taxon>
        <taxon>Arthropoda</taxon>
        <taxon>Hexapoda</taxon>
        <taxon>Insecta</taxon>
        <taxon>Pterygota</taxon>
        <taxon>Neoptera</taxon>
        <taxon>Endopterygota</taxon>
        <taxon>Hymenoptera</taxon>
        <taxon>Apocrita</taxon>
        <taxon>Ichneumonoidea</taxon>
        <taxon>Braconidae</taxon>
        <taxon>Microgastrinae</taxon>
        <taxon>Cotesia</taxon>
    </lineage>
</organism>
<feature type="domain" description="MADF" evidence="2">
    <location>
        <begin position="9"/>
        <end position="91"/>
    </location>
</feature>
<proteinExistence type="predicted"/>
<dbReference type="AlphaFoldDB" id="A0A8J2N0D0"/>
<dbReference type="OrthoDB" id="7682111at2759"/>
<dbReference type="Proteomes" id="UP000786811">
    <property type="component" value="Unassembled WGS sequence"/>
</dbReference>
<dbReference type="InterPro" id="IPR006578">
    <property type="entry name" value="MADF-dom"/>
</dbReference>
<dbReference type="PANTHER" id="PTHR12243:SF64">
    <property type="entry name" value="DORSAL INTERACTING PROTEIN 3-RELATED"/>
    <property type="match status" value="1"/>
</dbReference>
<keyword evidence="1" id="KW-0812">Transmembrane</keyword>
<evidence type="ECO:0000313" key="4">
    <source>
        <dbReference type="Proteomes" id="UP000786811"/>
    </source>
</evidence>
<accession>A0A8J2N0D0</accession>
<evidence type="ECO:0000259" key="2">
    <source>
        <dbReference type="PROSITE" id="PS51029"/>
    </source>
</evidence>
<evidence type="ECO:0000256" key="1">
    <source>
        <dbReference type="SAM" id="Phobius"/>
    </source>
</evidence>
<dbReference type="PANTHER" id="PTHR12243">
    <property type="entry name" value="MADF DOMAIN TRANSCRIPTION FACTOR"/>
    <property type="match status" value="1"/>
</dbReference>
<dbReference type="GO" id="GO:0005667">
    <property type="term" value="C:transcription regulator complex"/>
    <property type="evidence" value="ECO:0007669"/>
    <property type="project" value="TreeGrafter"/>
</dbReference>